<dbReference type="EMBL" id="JBHRSA010000003">
    <property type="protein sequence ID" value="MFC3038769.1"/>
    <property type="molecule type" value="Genomic_DNA"/>
</dbReference>
<name>A0ABV7CR00_9BACI</name>
<organism evidence="2 3">
    <name type="scientific">Virgibacillus xinjiangensis</name>
    <dbReference type="NCBI Taxonomy" id="393090"/>
    <lineage>
        <taxon>Bacteria</taxon>
        <taxon>Bacillati</taxon>
        <taxon>Bacillota</taxon>
        <taxon>Bacilli</taxon>
        <taxon>Bacillales</taxon>
        <taxon>Bacillaceae</taxon>
        <taxon>Virgibacillus</taxon>
    </lineage>
</organism>
<feature type="compositionally biased region" description="Basic and acidic residues" evidence="1">
    <location>
        <begin position="30"/>
        <end position="44"/>
    </location>
</feature>
<accession>A0ABV7CR00</accession>
<dbReference type="RefSeq" id="WP_390266877.1">
    <property type="nucleotide sequence ID" value="NZ_JBHRSA010000003.1"/>
</dbReference>
<evidence type="ECO:0000256" key="1">
    <source>
        <dbReference type="SAM" id="MobiDB-lite"/>
    </source>
</evidence>
<sequence length="72" mass="7772">MVLSAGEAANPQEAVGISRRRSKSAGEQIFPREARDIPRRENKSAVDAGNQQYRGVISRRGGISAGATVYQQ</sequence>
<proteinExistence type="predicted"/>
<feature type="region of interest" description="Disordered" evidence="1">
    <location>
        <begin position="1"/>
        <end position="50"/>
    </location>
</feature>
<keyword evidence="3" id="KW-1185">Reference proteome</keyword>
<gene>
    <name evidence="2" type="ORF">ACFOGI_00690</name>
</gene>
<evidence type="ECO:0000313" key="3">
    <source>
        <dbReference type="Proteomes" id="UP001595279"/>
    </source>
</evidence>
<reference evidence="3" key="1">
    <citation type="journal article" date="2019" name="Int. J. Syst. Evol. Microbiol.">
        <title>The Global Catalogue of Microorganisms (GCM) 10K type strain sequencing project: providing services to taxonomists for standard genome sequencing and annotation.</title>
        <authorList>
            <consortium name="The Broad Institute Genomics Platform"/>
            <consortium name="The Broad Institute Genome Sequencing Center for Infectious Disease"/>
            <person name="Wu L."/>
            <person name="Ma J."/>
        </authorList>
    </citation>
    <scope>NUCLEOTIDE SEQUENCE [LARGE SCALE GENOMIC DNA]</scope>
    <source>
        <strain evidence="3">KCTC 13128</strain>
    </source>
</reference>
<dbReference type="Proteomes" id="UP001595279">
    <property type="component" value="Unassembled WGS sequence"/>
</dbReference>
<comment type="caution">
    <text evidence="2">The sequence shown here is derived from an EMBL/GenBank/DDBJ whole genome shotgun (WGS) entry which is preliminary data.</text>
</comment>
<evidence type="ECO:0000313" key="2">
    <source>
        <dbReference type="EMBL" id="MFC3038769.1"/>
    </source>
</evidence>
<protein>
    <submittedName>
        <fullName evidence="2">Uncharacterized protein</fullName>
    </submittedName>
</protein>